<name>A0A1D7XNQ9_9CLOT</name>
<dbReference type="InterPro" id="IPR030395">
    <property type="entry name" value="GP_PDE_dom"/>
</dbReference>
<evidence type="ECO:0000256" key="6">
    <source>
        <dbReference type="ARBA" id="ARBA00047512"/>
    </source>
</evidence>
<dbReference type="KEGG" id="ctae:BGI42_14335"/>
<feature type="domain" description="GP-PDE" evidence="8">
    <location>
        <begin position="48"/>
        <end position="360"/>
    </location>
</feature>
<dbReference type="CDD" id="cd08600">
    <property type="entry name" value="GDPD_EcGlpQ_like"/>
    <property type="match status" value="1"/>
</dbReference>
<comment type="catalytic activity">
    <reaction evidence="6">
        <text>a sn-glycero-3-phosphodiester + H2O = an alcohol + sn-glycerol 3-phosphate + H(+)</text>
        <dbReference type="Rhea" id="RHEA:12969"/>
        <dbReference type="ChEBI" id="CHEBI:15377"/>
        <dbReference type="ChEBI" id="CHEBI:15378"/>
        <dbReference type="ChEBI" id="CHEBI:30879"/>
        <dbReference type="ChEBI" id="CHEBI:57597"/>
        <dbReference type="ChEBI" id="CHEBI:83408"/>
        <dbReference type="EC" id="3.1.4.46"/>
    </reaction>
</comment>
<dbReference type="Gene3D" id="3.20.20.190">
    <property type="entry name" value="Phosphatidylinositol (PI) phosphodiesterase"/>
    <property type="match status" value="1"/>
</dbReference>
<sequence length="366" mass="41239">MKKIRKLVALATTLVLSLGLVVCGQVNCNAATISTSREASQSIEQSDKIIIAHRGASGYLPEHTLEAYSLAYAMGADYIEADVNITKDGVPVVMHDTHLDTTTNVAELYPNRKRADGRYYIVDFTLKEIKNLSVHERIDLDTEKAVFKNRFPLKNSHFEVPTLEEEIQLIQGLNKSTGRNVGIYPELKFPKFYLQNGHDIGSITLNMLDKYGYNQKDAKCYIQCFDPTYLKSFKETLNPKCKLVQLIGHSDWEDNKGDNVPYMLSDKGLKDIAKYADGVGPCTDQILDENGEQKESDLVCNSNFVKDSHNNNLEIHPYTVRKDALPKYAKDADQFIRKLLFEVNVDGLFTDFTDIGVKARNEGPLK</sequence>
<evidence type="ECO:0000313" key="10">
    <source>
        <dbReference type="Proteomes" id="UP000094652"/>
    </source>
</evidence>
<dbReference type="EC" id="3.1.4.46" evidence="2"/>
<evidence type="ECO:0000256" key="3">
    <source>
        <dbReference type="ARBA" id="ARBA00022729"/>
    </source>
</evidence>
<dbReference type="RefSeq" id="WP_069680952.1">
    <property type="nucleotide sequence ID" value="NZ_CP017253.2"/>
</dbReference>
<evidence type="ECO:0000256" key="4">
    <source>
        <dbReference type="ARBA" id="ARBA00022798"/>
    </source>
</evidence>
<dbReference type="AlphaFoldDB" id="A0A1D7XNQ9"/>
<evidence type="ECO:0000256" key="7">
    <source>
        <dbReference type="SAM" id="SignalP"/>
    </source>
</evidence>
<feature type="signal peptide" evidence="7">
    <location>
        <begin position="1"/>
        <end position="24"/>
    </location>
</feature>
<dbReference type="Proteomes" id="UP000094652">
    <property type="component" value="Chromosome"/>
</dbReference>
<dbReference type="GO" id="GO:0006629">
    <property type="term" value="P:lipid metabolic process"/>
    <property type="evidence" value="ECO:0007669"/>
    <property type="project" value="InterPro"/>
</dbReference>
<organism evidence="9 10">
    <name type="scientific">Clostridium taeniosporum</name>
    <dbReference type="NCBI Taxonomy" id="394958"/>
    <lineage>
        <taxon>Bacteria</taxon>
        <taxon>Bacillati</taxon>
        <taxon>Bacillota</taxon>
        <taxon>Clostridia</taxon>
        <taxon>Eubacteriales</taxon>
        <taxon>Clostridiaceae</taxon>
        <taxon>Clostridium</taxon>
    </lineage>
</organism>
<dbReference type="STRING" id="394958.BGI42_14335"/>
<dbReference type="GO" id="GO:0006071">
    <property type="term" value="P:glycerol metabolic process"/>
    <property type="evidence" value="ECO:0007669"/>
    <property type="project" value="UniProtKB-KW"/>
</dbReference>
<evidence type="ECO:0000256" key="1">
    <source>
        <dbReference type="ARBA" id="ARBA00007277"/>
    </source>
</evidence>
<dbReference type="NCBIfam" id="NF008354">
    <property type="entry name" value="PRK11143.1"/>
    <property type="match status" value="1"/>
</dbReference>
<gene>
    <name evidence="9" type="ORF">BGI42_14335</name>
</gene>
<dbReference type="GO" id="GO:0042597">
    <property type="term" value="C:periplasmic space"/>
    <property type="evidence" value="ECO:0007669"/>
    <property type="project" value="TreeGrafter"/>
</dbReference>
<keyword evidence="5" id="KW-0378">Hydrolase</keyword>
<dbReference type="PROSITE" id="PS51704">
    <property type="entry name" value="GP_PDE"/>
    <property type="match status" value="1"/>
</dbReference>
<evidence type="ECO:0000256" key="5">
    <source>
        <dbReference type="ARBA" id="ARBA00022801"/>
    </source>
</evidence>
<dbReference type="FunFam" id="3.20.20.190:FF:000009">
    <property type="entry name" value="Glycerophosphodiester phosphodiesterase, periplasmic"/>
    <property type="match status" value="1"/>
</dbReference>
<feature type="chain" id="PRO_5038599437" description="glycerophosphodiester phosphodiesterase" evidence="7">
    <location>
        <begin position="25"/>
        <end position="366"/>
    </location>
</feature>
<dbReference type="InterPro" id="IPR017946">
    <property type="entry name" value="PLC-like_Pdiesterase_TIM-brl"/>
</dbReference>
<dbReference type="GO" id="GO:0008889">
    <property type="term" value="F:glycerophosphodiester phosphodiesterase activity"/>
    <property type="evidence" value="ECO:0007669"/>
    <property type="project" value="UniProtKB-EC"/>
</dbReference>
<evidence type="ECO:0000313" key="9">
    <source>
        <dbReference type="EMBL" id="AOR24830.1"/>
    </source>
</evidence>
<proteinExistence type="inferred from homology"/>
<protein>
    <recommendedName>
        <fullName evidence="2">glycerophosphodiester phosphodiesterase</fullName>
        <ecNumber evidence="2">3.1.4.46</ecNumber>
    </recommendedName>
</protein>
<evidence type="ECO:0000259" key="8">
    <source>
        <dbReference type="PROSITE" id="PS51704"/>
    </source>
</evidence>
<comment type="similarity">
    <text evidence="1">Belongs to the glycerophosphoryl diester phosphodiesterase family.</text>
</comment>
<reference evidence="10" key="1">
    <citation type="submission" date="2016-09" db="EMBL/GenBank/DDBJ databases">
        <title>Genomics of Clostridium taeniosporum, an organism which forms endospores with ribbon-like appendages.</title>
        <authorList>
            <person name="Walker J.R."/>
        </authorList>
    </citation>
    <scope>NUCLEOTIDE SEQUENCE [LARGE SCALE GENOMIC DNA]</scope>
    <source>
        <strain evidence="10">1/k</strain>
    </source>
</reference>
<keyword evidence="4" id="KW-0319">Glycerol metabolism</keyword>
<accession>A0A1D7XNQ9</accession>
<dbReference type="SUPFAM" id="SSF51695">
    <property type="entry name" value="PLC-like phosphodiesterases"/>
    <property type="match status" value="1"/>
</dbReference>
<dbReference type="EMBL" id="CP017253">
    <property type="protein sequence ID" value="AOR24830.1"/>
    <property type="molecule type" value="Genomic_DNA"/>
</dbReference>
<dbReference type="OrthoDB" id="384721at2"/>
<keyword evidence="3 7" id="KW-0732">Signal</keyword>
<keyword evidence="10" id="KW-1185">Reference proteome</keyword>
<dbReference type="PANTHER" id="PTHR43620">
    <property type="entry name" value="GLYCEROPHOSPHORYL DIESTER PHOSPHODIESTERASE"/>
    <property type="match status" value="1"/>
</dbReference>
<dbReference type="PANTHER" id="PTHR43620:SF7">
    <property type="entry name" value="GLYCEROPHOSPHODIESTER PHOSPHODIESTERASE GDPD5-RELATED"/>
    <property type="match status" value="1"/>
</dbReference>
<dbReference type="Pfam" id="PF03009">
    <property type="entry name" value="GDPD"/>
    <property type="match status" value="1"/>
</dbReference>
<evidence type="ECO:0000256" key="2">
    <source>
        <dbReference type="ARBA" id="ARBA00012247"/>
    </source>
</evidence>